<dbReference type="Pfam" id="PF22513">
    <property type="entry name" value="FitA-like_RHH"/>
    <property type="match status" value="1"/>
</dbReference>
<dbReference type="EMBL" id="CAFBOK010000161">
    <property type="protein sequence ID" value="CAB4991309.1"/>
    <property type="molecule type" value="Genomic_DNA"/>
</dbReference>
<reference evidence="6" key="1">
    <citation type="submission" date="2020-05" db="EMBL/GenBank/DDBJ databases">
        <authorList>
            <person name="Chiriac C."/>
            <person name="Salcher M."/>
            <person name="Ghai R."/>
            <person name="Kavagutti S V."/>
        </authorList>
    </citation>
    <scope>NUCLEOTIDE SEQUENCE</scope>
</reference>
<evidence type="ECO:0000313" key="2">
    <source>
        <dbReference type="EMBL" id="CAB4346118.1"/>
    </source>
</evidence>
<evidence type="ECO:0000313" key="6">
    <source>
        <dbReference type="EMBL" id="CAB4991309.1"/>
    </source>
</evidence>
<dbReference type="SUPFAM" id="SSF47598">
    <property type="entry name" value="Ribbon-helix-helix"/>
    <property type="match status" value="1"/>
</dbReference>
<dbReference type="EMBL" id="CAFBRD010000027">
    <property type="protein sequence ID" value="CAB5076291.1"/>
    <property type="molecule type" value="Genomic_DNA"/>
</dbReference>
<sequence length="99" mass="10897">MIDRCEECLQNACMPSISVRNVPEATRDALAAKAALAGQSLQEYLLAQLVEIGGRVELAEILAEMNNIASAWEGSVTSEQILDAIHEGRREADEKWDRL</sequence>
<dbReference type="InterPro" id="IPR053853">
    <property type="entry name" value="FitA-like_RHH"/>
</dbReference>
<dbReference type="GO" id="GO:0006355">
    <property type="term" value="P:regulation of DNA-templated transcription"/>
    <property type="evidence" value="ECO:0007669"/>
    <property type="project" value="InterPro"/>
</dbReference>
<dbReference type="EMBL" id="CAEZVC010000064">
    <property type="protein sequence ID" value="CAB4624741.1"/>
    <property type="molecule type" value="Genomic_DNA"/>
</dbReference>
<dbReference type="EMBL" id="CAFAAD010000075">
    <property type="protein sequence ID" value="CAB4794357.1"/>
    <property type="molecule type" value="Genomic_DNA"/>
</dbReference>
<dbReference type="EMBL" id="CAESAL010000091">
    <property type="protein sequence ID" value="CAB4346118.1"/>
    <property type="molecule type" value="Genomic_DNA"/>
</dbReference>
<feature type="domain" description="Antitoxin FitA-like ribbon-helix-helix" evidence="1">
    <location>
        <begin position="15"/>
        <end position="49"/>
    </location>
</feature>
<accession>A0A6J7NKU8</accession>
<evidence type="ECO:0000313" key="3">
    <source>
        <dbReference type="EMBL" id="CAB4624741.1"/>
    </source>
</evidence>
<proteinExistence type="predicted"/>
<dbReference type="AlphaFoldDB" id="A0A6J7NKU8"/>
<evidence type="ECO:0000313" key="5">
    <source>
        <dbReference type="EMBL" id="CAB4794357.1"/>
    </source>
</evidence>
<evidence type="ECO:0000313" key="4">
    <source>
        <dbReference type="EMBL" id="CAB4701694.1"/>
    </source>
</evidence>
<protein>
    <submittedName>
        <fullName evidence="6">Unannotated protein</fullName>
    </submittedName>
</protein>
<name>A0A6J7NKU8_9ZZZZ</name>
<organism evidence="6">
    <name type="scientific">freshwater metagenome</name>
    <dbReference type="NCBI Taxonomy" id="449393"/>
    <lineage>
        <taxon>unclassified sequences</taxon>
        <taxon>metagenomes</taxon>
        <taxon>ecological metagenomes</taxon>
    </lineage>
</organism>
<dbReference type="InterPro" id="IPR010985">
    <property type="entry name" value="Ribbon_hlx_hlx"/>
</dbReference>
<evidence type="ECO:0000313" key="7">
    <source>
        <dbReference type="EMBL" id="CAB5076291.1"/>
    </source>
</evidence>
<gene>
    <name evidence="3" type="ORF">UFOPK1906_01089</name>
    <name evidence="4" type="ORF">UFOPK2624_00583</name>
    <name evidence="5" type="ORF">UFOPK2969_01073</name>
    <name evidence="2" type="ORF">UFOPK3331_01733</name>
    <name evidence="6" type="ORF">UFOPK3927_01317</name>
    <name evidence="7" type="ORF">UFOPK4371_00704</name>
</gene>
<dbReference type="EMBL" id="CAEZXY010000016">
    <property type="protein sequence ID" value="CAB4701694.1"/>
    <property type="molecule type" value="Genomic_DNA"/>
</dbReference>
<evidence type="ECO:0000259" key="1">
    <source>
        <dbReference type="Pfam" id="PF22513"/>
    </source>
</evidence>